<dbReference type="Pfam" id="PF08240">
    <property type="entry name" value="ADH_N"/>
    <property type="match status" value="1"/>
</dbReference>
<evidence type="ECO:0000259" key="4">
    <source>
        <dbReference type="SMART" id="SM00829"/>
    </source>
</evidence>
<dbReference type="GO" id="GO:0046872">
    <property type="term" value="F:metal ion binding"/>
    <property type="evidence" value="ECO:0007669"/>
    <property type="project" value="UniProtKB-KW"/>
</dbReference>
<dbReference type="AlphaFoldDB" id="A0A437GTX5"/>
<dbReference type="Proteomes" id="UP000283003">
    <property type="component" value="Unassembled WGS sequence"/>
</dbReference>
<dbReference type="Pfam" id="PF00107">
    <property type="entry name" value="ADH_zinc_N"/>
    <property type="match status" value="1"/>
</dbReference>
<dbReference type="InterPro" id="IPR050129">
    <property type="entry name" value="Zn_alcohol_dh"/>
</dbReference>
<organism evidence="5 6">
    <name type="scientific">Croceicoccus ponticola</name>
    <dbReference type="NCBI Taxonomy" id="2217664"/>
    <lineage>
        <taxon>Bacteria</taxon>
        <taxon>Pseudomonadati</taxon>
        <taxon>Pseudomonadota</taxon>
        <taxon>Alphaproteobacteria</taxon>
        <taxon>Sphingomonadales</taxon>
        <taxon>Erythrobacteraceae</taxon>
        <taxon>Croceicoccus</taxon>
    </lineage>
</organism>
<name>A0A437GTX5_9SPHN</name>
<dbReference type="InterPro" id="IPR013154">
    <property type="entry name" value="ADH-like_N"/>
</dbReference>
<protein>
    <submittedName>
        <fullName evidence="5">Alcohol dehydrogenase</fullName>
    </submittedName>
</protein>
<keyword evidence="2" id="KW-0862">Zinc</keyword>
<dbReference type="InterPro" id="IPR020843">
    <property type="entry name" value="ER"/>
</dbReference>
<accession>A0A437GTX5</accession>
<dbReference type="OrthoDB" id="9773078at2"/>
<dbReference type="Gene3D" id="3.90.180.10">
    <property type="entry name" value="Medium-chain alcohol dehydrogenases, catalytic domain"/>
    <property type="match status" value="1"/>
</dbReference>
<dbReference type="PANTHER" id="PTHR43401:SF2">
    <property type="entry name" value="L-THREONINE 3-DEHYDROGENASE"/>
    <property type="match status" value="1"/>
</dbReference>
<dbReference type="RefSeq" id="WP_127613782.1">
    <property type="nucleotide sequence ID" value="NZ_RXOL01000013.1"/>
</dbReference>
<dbReference type="SMART" id="SM00829">
    <property type="entry name" value="PKS_ER"/>
    <property type="match status" value="1"/>
</dbReference>
<evidence type="ECO:0000256" key="2">
    <source>
        <dbReference type="ARBA" id="ARBA00022833"/>
    </source>
</evidence>
<dbReference type="InterPro" id="IPR036291">
    <property type="entry name" value="NAD(P)-bd_dom_sf"/>
</dbReference>
<dbReference type="InterPro" id="IPR011032">
    <property type="entry name" value="GroES-like_sf"/>
</dbReference>
<dbReference type="SUPFAM" id="SSF51735">
    <property type="entry name" value="NAD(P)-binding Rossmann-fold domains"/>
    <property type="match status" value="1"/>
</dbReference>
<comment type="caution">
    <text evidence="5">The sequence shown here is derived from an EMBL/GenBank/DDBJ whole genome shotgun (WGS) entry which is preliminary data.</text>
</comment>
<dbReference type="SUPFAM" id="SSF50129">
    <property type="entry name" value="GroES-like"/>
    <property type="match status" value="1"/>
</dbReference>
<dbReference type="Gene3D" id="3.40.50.720">
    <property type="entry name" value="NAD(P)-binding Rossmann-like Domain"/>
    <property type="match status" value="1"/>
</dbReference>
<keyword evidence="6" id="KW-1185">Reference proteome</keyword>
<feature type="domain" description="Enoyl reductase (ER)" evidence="4">
    <location>
        <begin position="10"/>
        <end position="338"/>
    </location>
</feature>
<evidence type="ECO:0000256" key="3">
    <source>
        <dbReference type="ARBA" id="ARBA00023002"/>
    </source>
</evidence>
<dbReference type="GO" id="GO:0016491">
    <property type="term" value="F:oxidoreductase activity"/>
    <property type="evidence" value="ECO:0007669"/>
    <property type="project" value="UniProtKB-KW"/>
</dbReference>
<keyword evidence="3" id="KW-0560">Oxidoreductase</keyword>
<reference evidence="5 6" key="1">
    <citation type="submission" date="2018-12" db="EMBL/GenBank/DDBJ databases">
        <title>Croceicoccus ponticola sp. nov., a lipolytic bacterium isolated from seawater.</title>
        <authorList>
            <person name="Yoon J.-H."/>
        </authorList>
    </citation>
    <scope>NUCLEOTIDE SEQUENCE [LARGE SCALE GENOMIC DNA]</scope>
    <source>
        <strain evidence="5 6">GM-16</strain>
    </source>
</reference>
<proteinExistence type="predicted"/>
<dbReference type="InterPro" id="IPR013149">
    <property type="entry name" value="ADH-like_C"/>
</dbReference>
<dbReference type="EMBL" id="RXOL01000013">
    <property type="protein sequence ID" value="RVQ64610.1"/>
    <property type="molecule type" value="Genomic_DNA"/>
</dbReference>
<dbReference type="PANTHER" id="PTHR43401">
    <property type="entry name" value="L-THREONINE 3-DEHYDROGENASE"/>
    <property type="match status" value="1"/>
</dbReference>
<evidence type="ECO:0000256" key="1">
    <source>
        <dbReference type="ARBA" id="ARBA00022723"/>
    </source>
</evidence>
<gene>
    <name evidence="5" type="ORF">EKN06_15320</name>
</gene>
<keyword evidence="1" id="KW-0479">Metal-binding</keyword>
<sequence length="340" mass="35843">MKVAEFRSAGEPLVIVDRPMPNPGPGQLLIHVHRCGICGTDLHMTDIHSCFNPTSGSVLGHEFAGEIVQCGPDNEDRWREGMRIAALPYIGCGYCVFCLSGRPTRCASGVSQASGGAMGGYCEYTVVSAMNSVKLDEGMSWEEGAFIEPIAVGLHAVARSGMRTGARVLILGAGPVGLAAAAAAKVAGAAFVGVAARTDRRANLSVEMGADEFFQSDDELADRFRIAAGDTPDIVIECTGAPGMTALTSGLAGYGGTIVMAGACMQPDTYLPIAPTVKEVNIAFAVYYSRQEFELAANLIAKGAIKPMPMFDGVVEIDDLPAKFEELRRDKSACKIMVRP</sequence>
<evidence type="ECO:0000313" key="6">
    <source>
        <dbReference type="Proteomes" id="UP000283003"/>
    </source>
</evidence>
<evidence type="ECO:0000313" key="5">
    <source>
        <dbReference type="EMBL" id="RVQ64610.1"/>
    </source>
</evidence>